<dbReference type="PANTHER" id="PTHR45138:SF9">
    <property type="entry name" value="DIGUANYLATE CYCLASE DGCM-RELATED"/>
    <property type="match status" value="1"/>
</dbReference>
<dbReference type="PANTHER" id="PTHR45138">
    <property type="entry name" value="REGULATORY COMPONENTS OF SENSORY TRANSDUCTION SYSTEM"/>
    <property type="match status" value="1"/>
</dbReference>
<dbReference type="Gene3D" id="3.40.50.2300">
    <property type="match status" value="2"/>
</dbReference>
<dbReference type="SUPFAM" id="SSF55073">
    <property type="entry name" value="Nucleotide cyclase"/>
    <property type="match status" value="1"/>
</dbReference>
<dbReference type="EC" id="2.7.7.65" evidence="2"/>
<dbReference type="InterPro" id="IPR050469">
    <property type="entry name" value="Diguanylate_Cyclase"/>
</dbReference>
<proteinExistence type="predicted"/>
<dbReference type="CDD" id="cd01949">
    <property type="entry name" value="GGDEF"/>
    <property type="match status" value="1"/>
</dbReference>
<name>A0A167BR69_9GAMM</name>
<keyword evidence="4" id="KW-0597">Phosphoprotein</keyword>
<feature type="domain" description="Response regulatory" evidence="5">
    <location>
        <begin position="124"/>
        <end position="241"/>
    </location>
</feature>
<dbReference type="SUPFAM" id="SSF52172">
    <property type="entry name" value="CheY-like"/>
    <property type="match status" value="2"/>
</dbReference>
<dbReference type="InterPro" id="IPR011006">
    <property type="entry name" value="CheY-like_superfamily"/>
</dbReference>
<evidence type="ECO:0000313" key="8">
    <source>
        <dbReference type="Proteomes" id="UP000076643"/>
    </source>
</evidence>
<dbReference type="STRING" id="43657.S4054249_04895"/>
<dbReference type="CDD" id="cd19921">
    <property type="entry name" value="REC_1_GGDEF"/>
    <property type="match status" value="1"/>
</dbReference>
<evidence type="ECO:0000259" key="6">
    <source>
        <dbReference type="PROSITE" id="PS50887"/>
    </source>
</evidence>
<feature type="modified residue" description="4-aspartylphosphate" evidence="4">
    <location>
        <position position="53"/>
    </location>
</feature>
<dbReference type="GO" id="GO:0052621">
    <property type="term" value="F:diguanylate cyclase activity"/>
    <property type="evidence" value="ECO:0007669"/>
    <property type="project" value="UniProtKB-EC"/>
</dbReference>
<gene>
    <name evidence="7" type="ORF">N475_07340</name>
</gene>
<feature type="domain" description="GGDEF" evidence="6">
    <location>
        <begin position="281"/>
        <end position="411"/>
    </location>
</feature>
<dbReference type="PATRIC" id="fig|1365250.3.peg.366"/>
<keyword evidence="8" id="KW-1185">Reference proteome</keyword>
<evidence type="ECO:0000256" key="1">
    <source>
        <dbReference type="ARBA" id="ARBA00001946"/>
    </source>
</evidence>
<dbReference type="FunFam" id="3.30.70.270:FF:000001">
    <property type="entry name" value="Diguanylate cyclase domain protein"/>
    <property type="match status" value="1"/>
</dbReference>
<dbReference type="NCBIfam" id="TIGR00254">
    <property type="entry name" value="GGDEF"/>
    <property type="match status" value="1"/>
</dbReference>
<dbReference type="Pfam" id="PF00072">
    <property type="entry name" value="Response_reg"/>
    <property type="match status" value="2"/>
</dbReference>
<feature type="modified residue" description="4-aspartylphosphate" evidence="4">
    <location>
        <position position="174"/>
    </location>
</feature>
<accession>A0A167BR69</accession>
<comment type="catalytic activity">
    <reaction evidence="3">
        <text>2 GTP = 3',3'-c-di-GMP + 2 diphosphate</text>
        <dbReference type="Rhea" id="RHEA:24898"/>
        <dbReference type="ChEBI" id="CHEBI:33019"/>
        <dbReference type="ChEBI" id="CHEBI:37565"/>
        <dbReference type="ChEBI" id="CHEBI:58805"/>
        <dbReference type="EC" id="2.7.7.65"/>
    </reaction>
</comment>
<protein>
    <recommendedName>
        <fullName evidence="2">diguanylate cyclase</fullName>
        <ecNumber evidence="2">2.7.7.65</ecNumber>
    </recommendedName>
</protein>
<dbReference type="SMART" id="SM00448">
    <property type="entry name" value="REC"/>
    <property type="match status" value="2"/>
</dbReference>
<sequence>MQRVLIVEDSKVVQQILRHLAAQHLNVELDFAWSLKESKALLKSNRYTLALVDLTLPDAMDAEVVQLTLSQNVPTVVLTSKIDEYSRQQMLEMGVVDYVIKDNRDSYLYAIKLVSRLLRNQGCKALIADDSMISRAVMRQMLEKQLFTVFEAQDGEQALTMLKSDHEIKLLLTDYAMPTMDGFELVKAVRNFRGRDDLVIVGLSGAGTHGLSAKFIKYGANDFLMKPFMNEEFHCRVMQTMEQLNLIAEIKDYAHRDYLTGLYNRRYFCQHMDKSLKNGPISSCLALLDLDLFKEINDKYGHLGGDSVLTQVAELLNQSFGDCLVSRVGGEEFAVLLPGESIDEARAIFDNFRSRFADNIFYIEGEALNCTLSIGIAKCEYATLSEVMRHADQALYRAKAQGRNCAMAACTKSHQVTEKCTT</sequence>
<evidence type="ECO:0000256" key="3">
    <source>
        <dbReference type="ARBA" id="ARBA00034247"/>
    </source>
</evidence>
<dbReference type="InterPro" id="IPR029787">
    <property type="entry name" value="Nucleotide_cyclase"/>
</dbReference>
<feature type="domain" description="Response regulatory" evidence="5">
    <location>
        <begin position="3"/>
        <end position="116"/>
    </location>
</feature>
<evidence type="ECO:0000313" key="7">
    <source>
        <dbReference type="EMBL" id="KZN46814.1"/>
    </source>
</evidence>
<dbReference type="AlphaFoldDB" id="A0A167BR69"/>
<reference evidence="7 8" key="1">
    <citation type="submission" date="2013-07" db="EMBL/GenBank/DDBJ databases">
        <title>Comparative Genomic and Metabolomic Analysis of Twelve Strains of Pseudoalteromonas luteoviolacea.</title>
        <authorList>
            <person name="Vynne N.G."/>
            <person name="Mansson M."/>
            <person name="Gram L."/>
        </authorList>
    </citation>
    <scope>NUCLEOTIDE SEQUENCE [LARGE SCALE GENOMIC DNA]</scope>
    <source>
        <strain evidence="7 8">DSM 6061</strain>
    </source>
</reference>
<dbReference type="InterPro" id="IPR001789">
    <property type="entry name" value="Sig_transdc_resp-reg_receiver"/>
</dbReference>
<dbReference type="EMBL" id="AUYB01000024">
    <property type="protein sequence ID" value="KZN46814.1"/>
    <property type="molecule type" value="Genomic_DNA"/>
</dbReference>
<dbReference type="GO" id="GO:0000160">
    <property type="term" value="P:phosphorelay signal transduction system"/>
    <property type="evidence" value="ECO:0007669"/>
    <property type="project" value="InterPro"/>
</dbReference>
<dbReference type="Proteomes" id="UP000076643">
    <property type="component" value="Unassembled WGS sequence"/>
</dbReference>
<dbReference type="Gene3D" id="3.30.70.270">
    <property type="match status" value="1"/>
</dbReference>
<dbReference type="InterPro" id="IPR043128">
    <property type="entry name" value="Rev_trsase/Diguanyl_cyclase"/>
</dbReference>
<evidence type="ECO:0000259" key="5">
    <source>
        <dbReference type="PROSITE" id="PS50110"/>
    </source>
</evidence>
<dbReference type="PROSITE" id="PS50887">
    <property type="entry name" value="GGDEF"/>
    <property type="match status" value="1"/>
</dbReference>
<comment type="caution">
    <text evidence="7">The sequence shown here is derived from an EMBL/GenBank/DDBJ whole genome shotgun (WGS) entry which is preliminary data.</text>
</comment>
<evidence type="ECO:0000256" key="4">
    <source>
        <dbReference type="PROSITE-ProRule" id="PRU00169"/>
    </source>
</evidence>
<dbReference type="InterPro" id="IPR000160">
    <property type="entry name" value="GGDEF_dom"/>
</dbReference>
<dbReference type="SMART" id="SM00267">
    <property type="entry name" value="GGDEF"/>
    <property type="match status" value="1"/>
</dbReference>
<comment type="cofactor">
    <cofactor evidence="1">
        <name>Mg(2+)</name>
        <dbReference type="ChEBI" id="CHEBI:18420"/>
    </cofactor>
</comment>
<dbReference type="PROSITE" id="PS50110">
    <property type="entry name" value="RESPONSE_REGULATORY"/>
    <property type="match status" value="2"/>
</dbReference>
<organism evidence="7 8">
    <name type="scientific">Pseudoalteromonas luteoviolacea DSM 6061</name>
    <dbReference type="NCBI Taxonomy" id="1365250"/>
    <lineage>
        <taxon>Bacteria</taxon>
        <taxon>Pseudomonadati</taxon>
        <taxon>Pseudomonadota</taxon>
        <taxon>Gammaproteobacteria</taxon>
        <taxon>Alteromonadales</taxon>
        <taxon>Pseudoalteromonadaceae</taxon>
        <taxon>Pseudoalteromonas</taxon>
    </lineage>
</organism>
<dbReference type="RefSeq" id="WP_063364573.1">
    <property type="nucleotide sequence ID" value="NZ_AQHB01000014.1"/>
</dbReference>
<dbReference type="Pfam" id="PF00990">
    <property type="entry name" value="GGDEF"/>
    <property type="match status" value="1"/>
</dbReference>
<evidence type="ECO:0000256" key="2">
    <source>
        <dbReference type="ARBA" id="ARBA00012528"/>
    </source>
</evidence>